<dbReference type="EMBL" id="CAJVCH010106473">
    <property type="protein sequence ID" value="CAG7724180.1"/>
    <property type="molecule type" value="Genomic_DNA"/>
</dbReference>
<evidence type="ECO:0000313" key="2">
    <source>
        <dbReference type="Proteomes" id="UP000708208"/>
    </source>
</evidence>
<protein>
    <submittedName>
        <fullName evidence="1">Uncharacterized protein</fullName>
    </submittedName>
</protein>
<evidence type="ECO:0000313" key="1">
    <source>
        <dbReference type="EMBL" id="CAG7724180.1"/>
    </source>
</evidence>
<gene>
    <name evidence="1" type="ORF">AFUS01_LOCUS13217</name>
</gene>
<accession>A0A8J2KC16</accession>
<dbReference type="Proteomes" id="UP000708208">
    <property type="component" value="Unassembled WGS sequence"/>
</dbReference>
<reference evidence="1" key="1">
    <citation type="submission" date="2021-06" db="EMBL/GenBank/DDBJ databases">
        <authorList>
            <person name="Hodson N. C."/>
            <person name="Mongue J. A."/>
            <person name="Jaron S. K."/>
        </authorList>
    </citation>
    <scope>NUCLEOTIDE SEQUENCE</scope>
</reference>
<comment type="caution">
    <text evidence="1">The sequence shown here is derived from an EMBL/GenBank/DDBJ whole genome shotgun (WGS) entry which is preliminary data.</text>
</comment>
<dbReference type="AlphaFoldDB" id="A0A8J2KC16"/>
<keyword evidence="2" id="KW-1185">Reference proteome</keyword>
<name>A0A8J2KC16_9HEXA</name>
<organism evidence="1 2">
    <name type="scientific">Allacma fusca</name>
    <dbReference type="NCBI Taxonomy" id="39272"/>
    <lineage>
        <taxon>Eukaryota</taxon>
        <taxon>Metazoa</taxon>
        <taxon>Ecdysozoa</taxon>
        <taxon>Arthropoda</taxon>
        <taxon>Hexapoda</taxon>
        <taxon>Collembola</taxon>
        <taxon>Symphypleona</taxon>
        <taxon>Sminthuridae</taxon>
        <taxon>Allacma</taxon>
    </lineage>
</organism>
<sequence length="90" mass="10295">MESVWWTWDSDGRAMIGLVCPQKRSTSSYPLQFKACFGYLSASVVYVFMKASPRYITNGTISAALLKINWGANKYKTNSEYFWFSITTPQ</sequence>
<proteinExistence type="predicted"/>